<keyword evidence="3" id="KW-1185">Reference proteome</keyword>
<dbReference type="PANTHER" id="PTHR43591">
    <property type="entry name" value="METHYLTRANSFERASE"/>
    <property type="match status" value="1"/>
</dbReference>
<evidence type="ECO:0000313" key="3">
    <source>
        <dbReference type="Proteomes" id="UP000305067"/>
    </source>
</evidence>
<name>A0A5C3QCK8_9AGAR</name>
<dbReference type="Proteomes" id="UP000305067">
    <property type="component" value="Unassembled WGS sequence"/>
</dbReference>
<evidence type="ECO:0000259" key="1">
    <source>
        <dbReference type="Pfam" id="PF13649"/>
    </source>
</evidence>
<dbReference type="Pfam" id="PF13649">
    <property type="entry name" value="Methyltransf_25"/>
    <property type="match status" value="1"/>
</dbReference>
<gene>
    <name evidence="2" type="ORF">BDV98DRAFT_510199</name>
</gene>
<keyword evidence="2" id="KW-0808">Transferase</keyword>
<sequence>PGITIGPGDKILEAGCGTGIWSLQLAATLPPTVSIHSTDISPANFPLPSYNTPSNVHFSTQSVLSLPESWSNTFSVIHQRLFSAALSRSQWRTALAEHYRVLLPGGVVALTEIDGASCQGRHAQACPAEAKLTELLAPLYEKQDMIYDMQGVLRGLVEESGLEVVSYESKVFSKEGGIAYEATTEVSDAARSLEDDTLMSMVRTFESFWPVVDRLKLVDEETYHGWLQEMRTSWREVPKTKEGRGDAWVRICARKPF</sequence>
<dbReference type="CDD" id="cd02440">
    <property type="entry name" value="AdoMet_MTases"/>
    <property type="match status" value="1"/>
</dbReference>
<feature type="non-terminal residue" evidence="2">
    <location>
        <position position="1"/>
    </location>
</feature>
<feature type="domain" description="Methyltransferase" evidence="1">
    <location>
        <begin position="11"/>
        <end position="106"/>
    </location>
</feature>
<reference evidence="2 3" key="1">
    <citation type="journal article" date="2019" name="Nat. Ecol. Evol.">
        <title>Megaphylogeny resolves global patterns of mushroom evolution.</title>
        <authorList>
            <person name="Varga T."/>
            <person name="Krizsan K."/>
            <person name="Foldi C."/>
            <person name="Dima B."/>
            <person name="Sanchez-Garcia M."/>
            <person name="Sanchez-Ramirez S."/>
            <person name="Szollosi G.J."/>
            <person name="Szarkandi J.G."/>
            <person name="Papp V."/>
            <person name="Albert L."/>
            <person name="Andreopoulos W."/>
            <person name="Angelini C."/>
            <person name="Antonin V."/>
            <person name="Barry K.W."/>
            <person name="Bougher N.L."/>
            <person name="Buchanan P."/>
            <person name="Buyck B."/>
            <person name="Bense V."/>
            <person name="Catcheside P."/>
            <person name="Chovatia M."/>
            <person name="Cooper J."/>
            <person name="Damon W."/>
            <person name="Desjardin D."/>
            <person name="Finy P."/>
            <person name="Geml J."/>
            <person name="Haridas S."/>
            <person name="Hughes K."/>
            <person name="Justo A."/>
            <person name="Karasinski D."/>
            <person name="Kautmanova I."/>
            <person name="Kiss B."/>
            <person name="Kocsube S."/>
            <person name="Kotiranta H."/>
            <person name="LaButti K.M."/>
            <person name="Lechner B.E."/>
            <person name="Liimatainen K."/>
            <person name="Lipzen A."/>
            <person name="Lukacs Z."/>
            <person name="Mihaltcheva S."/>
            <person name="Morgado L.N."/>
            <person name="Niskanen T."/>
            <person name="Noordeloos M.E."/>
            <person name="Ohm R.A."/>
            <person name="Ortiz-Santana B."/>
            <person name="Ovrebo C."/>
            <person name="Racz N."/>
            <person name="Riley R."/>
            <person name="Savchenko A."/>
            <person name="Shiryaev A."/>
            <person name="Soop K."/>
            <person name="Spirin V."/>
            <person name="Szebenyi C."/>
            <person name="Tomsovsky M."/>
            <person name="Tulloss R.E."/>
            <person name="Uehling J."/>
            <person name="Grigoriev I.V."/>
            <person name="Vagvolgyi C."/>
            <person name="Papp T."/>
            <person name="Martin F.M."/>
            <person name="Miettinen O."/>
            <person name="Hibbett D.S."/>
            <person name="Nagy L.G."/>
        </authorList>
    </citation>
    <scope>NUCLEOTIDE SEQUENCE [LARGE SCALE GENOMIC DNA]</scope>
    <source>
        <strain evidence="2 3">CBS 309.79</strain>
    </source>
</reference>
<dbReference type="InterPro" id="IPR029063">
    <property type="entry name" value="SAM-dependent_MTases_sf"/>
</dbReference>
<dbReference type="EMBL" id="ML178832">
    <property type="protein sequence ID" value="TFK99795.1"/>
    <property type="molecule type" value="Genomic_DNA"/>
</dbReference>
<dbReference type="GO" id="GO:0008168">
    <property type="term" value="F:methyltransferase activity"/>
    <property type="evidence" value="ECO:0007669"/>
    <property type="project" value="UniProtKB-KW"/>
</dbReference>
<accession>A0A5C3QCK8</accession>
<dbReference type="OrthoDB" id="184880at2759"/>
<organism evidence="2 3">
    <name type="scientific">Pterulicium gracile</name>
    <dbReference type="NCBI Taxonomy" id="1884261"/>
    <lineage>
        <taxon>Eukaryota</taxon>
        <taxon>Fungi</taxon>
        <taxon>Dikarya</taxon>
        <taxon>Basidiomycota</taxon>
        <taxon>Agaricomycotina</taxon>
        <taxon>Agaricomycetes</taxon>
        <taxon>Agaricomycetidae</taxon>
        <taxon>Agaricales</taxon>
        <taxon>Pleurotineae</taxon>
        <taxon>Pterulaceae</taxon>
        <taxon>Pterulicium</taxon>
    </lineage>
</organism>
<dbReference type="InterPro" id="IPR041698">
    <property type="entry name" value="Methyltransf_25"/>
</dbReference>
<evidence type="ECO:0000313" key="2">
    <source>
        <dbReference type="EMBL" id="TFK99795.1"/>
    </source>
</evidence>
<dbReference type="SUPFAM" id="SSF53335">
    <property type="entry name" value="S-adenosyl-L-methionine-dependent methyltransferases"/>
    <property type="match status" value="1"/>
</dbReference>
<proteinExistence type="predicted"/>
<dbReference type="GO" id="GO:0032259">
    <property type="term" value="P:methylation"/>
    <property type="evidence" value="ECO:0007669"/>
    <property type="project" value="UniProtKB-KW"/>
</dbReference>
<protein>
    <submittedName>
        <fullName evidence="2">S-adenosyl-L-methionine-dependent methyltransferase</fullName>
    </submittedName>
</protein>
<dbReference type="AlphaFoldDB" id="A0A5C3QCK8"/>
<keyword evidence="2" id="KW-0489">Methyltransferase</keyword>
<dbReference type="Gene3D" id="3.40.50.150">
    <property type="entry name" value="Vaccinia Virus protein VP39"/>
    <property type="match status" value="1"/>
</dbReference>
<dbReference type="STRING" id="1884261.A0A5C3QCK8"/>